<organism evidence="2 3">
    <name type="scientific">Cryptosporangium japonicum</name>
    <dbReference type="NCBI Taxonomy" id="80872"/>
    <lineage>
        <taxon>Bacteria</taxon>
        <taxon>Bacillati</taxon>
        <taxon>Actinomycetota</taxon>
        <taxon>Actinomycetes</taxon>
        <taxon>Cryptosporangiales</taxon>
        <taxon>Cryptosporangiaceae</taxon>
        <taxon>Cryptosporangium</taxon>
    </lineage>
</organism>
<dbReference type="RefSeq" id="WP_344649878.1">
    <property type="nucleotide sequence ID" value="NZ_BAAAGX010000014.1"/>
</dbReference>
<evidence type="ECO:0000313" key="3">
    <source>
        <dbReference type="Proteomes" id="UP001500967"/>
    </source>
</evidence>
<comment type="caution">
    <text evidence="2">The sequence shown here is derived from an EMBL/GenBank/DDBJ whole genome shotgun (WGS) entry which is preliminary data.</text>
</comment>
<dbReference type="Proteomes" id="UP001500967">
    <property type="component" value="Unassembled WGS sequence"/>
</dbReference>
<keyword evidence="3" id="KW-1185">Reference proteome</keyword>
<dbReference type="EMBL" id="BAAAGX010000014">
    <property type="protein sequence ID" value="GAA0246531.1"/>
    <property type="molecule type" value="Genomic_DNA"/>
</dbReference>
<protein>
    <submittedName>
        <fullName evidence="2">Uncharacterized protein</fullName>
    </submittedName>
</protein>
<accession>A0ABP3DXZ2</accession>
<feature type="transmembrane region" description="Helical" evidence="1">
    <location>
        <begin position="62"/>
        <end position="81"/>
    </location>
</feature>
<evidence type="ECO:0000313" key="2">
    <source>
        <dbReference type="EMBL" id="GAA0246531.1"/>
    </source>
</evidence>
<keyword evidence="1" id="KW-0812">Transmembrane</keyword>
<proteinExistence type="predicted"/>
<gene>
    <name evidence="2" type="ORF">GCM10009539_34860</name>
</gene>
<evidence type="ECO:0000256" key="1">
    <source>
        <dbReference type="SAM" id="Phobius"/>
    </source>
</evidence>
<feature type="transmembrane region" description="Helical" evidence="1">
    <location>
        <begin position="115"/>
        <end position="133"/>
    </location>
</feature>
<feature type="transmembrane region" description="Helical" evidence="1">
    <location>
        <begin position="88"/>
        <end position="109"/>
    </location>
</feature>
<keyword evidence="1" id="KW-0472">Membrane</keyword>
<name>A0ABP3DXZ2_9ACTN</name>
<keyword evidence="1" id="KW-1133">Transmembrane helix</keyword>
<reference evidence="3" key="1">
    <citation type="journal article" date="2019" name="Int. J. Syst. Evol. Microbiol.">
        <title>The Global Catalogue of Microorganisms (GCM) 10K type strain sequencing project: providing services to taxonomists for standard genome sequencing and annotation.</title>
        <authorList>
            <consortium name="The Broad Institute Genomics Platform"/>
            <consortium name="The Broad Institute Genome Sequencing Center for Infectious Disease"/>
            <person name="Wu L."/>
            <person name="Ma J."/>
        </authorList>
    </citation>
    <scope>NUCLEOTIDE SEQUENCE [LARGE SCALE GENOMIC DNA]</scope>
    <source>
        <strain evidence="3">JCM 10425</strain>
    </source>
</reference>
<sequence>MANALLERTVWTAPAYLCATGLLVYAGQKAYYAAQGRLGIPGGASVPTSAYAELGHVAARQWTLASLGLLGAALALSTVFARRRLLLVPLWVALLPMLAGAPYLIATAGRETLGGLARGVAVTLLWLAMTWSYQVRSRPRR</sequence>